<reference evidence="1" key="1">
    <citation type="submission" date="2021-02" db="EMBL/GenBank/DDBJ databases">
        <authorList>
            <consortium name="DOE Joint Genome Institute"/>
            <person name="Ahrendt S."/>
            <person name="Looney B.P."/>
            <person name="Miyauchi S."/>
            <person name="Morin E."/>
            <person name="Drula E."/>
            <person name="Courty P.E."/>
            <person name="Chicoki N."/>
            <person name="Fauchery L."/>
            <person name="Kohler A."/>
            <person name="Kuo A."/>
            <person name="Labutti K."/>
            <person name="Pangilinan J."/>
            <person name="Lipzen A."/>
            <person name="Riley R."/>
            <person name="Andreopoulos W."/>
            <person name="He G."/>
            <person name="Johnson J."/>
            <person name="Barry K.W."/>
            <person name="Grigoriev I.V."/>
            <person name="Nagy L."/>
            <person name="Hibbett D."/>
            <person name="Henrissat B."/>
            <person name="Matheny P.B."/>
            <person name="Labbe J."/>
            <person name="Martin F."/>
        </authorList>
    </citation>
    <scope>NUCLEOTIDE SEQUENCE</scope>
    <source>
        <strain evidence="1">EC-137</strain>
    </source>
</reference>
<organism evidence="1 2">
    <name type="scientific">Vararia minispora EC-137</name>
    <dbReference type="NCBI Taxonomy" id="1314806"/>
    <lineage>
        <taxon>Eukaryota</taxon>
        <taxon>Fungi</taxon>
        <taxon>Dikarya</taxon>
        <taxon>Basidiomycota</taxon>
        <taxon>Agaricomycotina</taxon>
        <taxon>Agaricomycetes</taxon>
        <taxon>Russulales</taxon>
        <taxon>Lachnocladiaceae</taxon>
        <taxon>Vararia</taxon>
    </lineage>
</organism>
<comment type="caution">
    <text evidence="1">The sequence shown here is derived from an EMBL/GenBank/DDBJ whole genome shotgun (WGS) entry which is preliminary data.</text>
</comment>
<evidence type="ECO:0000313" key="2">
    <source>
        <dbReference type="Proteomes" id="UP000814128"/>
    </source>
</evidence>
<dbReference type="Proteomes" id="UP000814128">
    <property type="component" value="Unassembled WGS sequence"/>
</dbReference>
<gene>
    <name evidence="1" type="ORF">K488DRAFT_80676</name>
</gene>
<accession>A0ACB8Q9T0</accession>
<keyword evidence="2" id="KW-1185">Reference proteome</keyword>
<proteinExistence type="predicted"/>
<reference evidence="1" key="2">
    <citation type="journal article" date="2022" name="New Phytol.">
        <title>Evolutionary transition to the ectomycorrhizal habit in the genomes of a hyperdiverse lineage of mushroom-forming fungi.</title>
        <authorList>
            <person name="Looney B."/>
            <person name="Miyauchi S."/>
            <person name="Morin E."/>
            <person name="Drula E."/>
            <person name="Courty P.E."/>
            <person name="Kohler A."/>
            <person name="Kuo A."/>
            <person name="LaButti K."/>
            <person name="Pangilinan J."/>
            <person name="Lipzen A."/>
            <person name="Riley R."/>
            <person name="Andreopoulos W."/>
            <person name="He G."/>
            <person name="Johnson J."/>
            <person name="Nolan M."/>
            <person name="Tritt A."/>
            <person name="Barry K.W."/>
            <person name="Grigoriev I.V."/>
            <person name="Nagy L.G."/>
            <person name="Hibbett D."/>
            <person name="Henrissat B."/>
            <person name="Matheny P.B."/>
            <person name="Labbe J."/>
            <person name="Martin F.M."/>
        </authorList>
    </citation>
    <scope>NUCLEOTIDE SEQUENCE</scope>
    <source>
        <strain evidence="1">EC-137</strain>
    </source>
</reference>
<evidence type="ECO:0000313" key="1">
    <source>
        <dbReference type="EMBL" id="KAI0028457.1"/>
    </source>
</evidence>
<protein>
    <submittedName>
        <fullName evidence="1">Uncharacterized protein</fullName>
    </submittedName>
</protein>
<name>A0ACB8Q9T0_9AGAM</name>
<sequence length="353" mass="37039">MAPSTRSAFVAFASAAVVVAQQSTVTFPATPLNQLVFPHPTDAPYQIYGPNDPIQYVRGPQTGYNICNSTTEGQSSMCQTMYVNGLDDFCLWGPPAANSLIADTEGEEVAWCVKSGYGTRRIQDGLFKSVQLLKTSEYYMIVGTIDQTLINIQSTDSGGELDSGGQDERGNPIGGLVYSTIWETNNLPTQIEHWTEFIGNNQFCIKVCNPNGTNPDGYCQHTLDRIGLGYNCPSKYTVGGNVPANGDFEICDSDLMMVPGLYVQNGQTLSYSQPPESLGQITTIPYQPSLVSSSNCQTFSSAALFTGLASPTSGASSAAPTGASASGTHASASASASGSRTGSAQGSSATGVG</sequence>
<dbReference type="EMBL" id="MU273751">
    <property type="protein sequence ID" value="KAI0028457.1"/>
    <property type="molecule type" value="Genomic_DNA"/>
</dbReference>